<protein>
    <submittedName>
        <fullName evidence="2">Uncharacterized protein</fullName>
    </submittedName>
</protein>
<feature type="compositionally biased region" description="Low complexity" evidence="1">
    <location>
        <begin position="131"/>
        <end position="148"/>
    </location>
</feature>
<reference evidence="3" key="1">
    <citation type="submission" date="2011-07" db="EMBL/GenBank/DDBJ databases">
        <authorList>
            <consortium name="Caenorhabditis brenneri Sequencing and Analysis Consortium"/>
            <person name="Wilson R.K."/>
        </authorList>
    </citation>
    <scope>NUCLEOTIDE SEQUENCE [LARGE SCALE GENOMIC DNA]</scope>
    <source>
        <strain evidence="3">PB2801</strain>
    </source>
</reference>
<evidence type="ECO:0000313" key="3">
    <source>
        <dbReference type="Proteomes" id="UP000008068"/>
    </source>
</evidence>
<feature type="compositionally biased region" description="Basic and acidic residues" evidence="1">
    <location>
        <begin position="103"/>
        <end position="117"/>
    </location>
</feature>
<dbReference type="HOGENOM" id="CLU_839986_0_0_1"/>
<dbReference type="Proteomes" id="UP000008068">
    <property type="component" value="Unassembled WGS sequence"/>
</dbReference>
<accession>G0NHZ5</accession>
<keyword evidence="3" id="KW-1185">Reference proteome</keyword>
<feature type="region of interest" description="Disordered" evidence="1">
    <location>
        <begin position="91"/>
        <end position="149"/>
    </location>
</feature>
<name>G0NHZ5_CAEBE</name>
<dbReference type="InParanoid" id="G0NHZ5"/>
<feature type="compositionally biased region" description="Polar residues" evidence="1">
    <location>
        <begin position="91"/>
        <end position="102"/>
    </location>
</feature>
<gene>
    <name evidence="2" type="ORF">CAEBREN_10736</name>
</gene>
<sequence length="331" mass="37111">MSAETNISRMYLATTALRACQMSLIEKSEIPKKTFGACFEDSVIASITTKPDLEKVIPTDIDSWDADTIKLMFQRSLIIFEIKRPVQEQNPKYFTPKAQNNEYSKRIPPAEKEEKQPQGKTPRGKKRDNRSNNSISTSQSTVSPSTNTVAQSNKKLVFSRGTWIPPLATPITPSTMVAPPSVPSTLKEPPFGSPNYFQNRMMTSSAAPTQMTPPSWEPNGYQNQAFTPQTPTQSIAMNQFYNQATGHQNQPLAQTDGTLPNLTTPSAHDFSMNQHYQSFEMWNESQIDGTHMPPQHQSNTMPGYNFSQDNAYFGDIASMQMDNDFFPPSPY</sequence>
<dbReference type="EMBL" id="GL379887">
    <property type="protein sequence ID" value="EGT31598.1"/>
    <property type="molecule type" value="Genomic_DNA"/>
</dbReference>
<evidence type="ECO:0000313" key="2">
    <source>
        <dbReference type="EMBL" id="EGT31598.1"/>
    </source>
</evidence>
<proteinExistence type="predicted"/>
<organism evidence="3">
    <name type="scientific">Caenorhabditis brenneri</name>
    <name type="common">Nematode worm</name>
    <dbReference type="NCBI Taxonomy" id="135651"/>
    <lineage>
        <taxon>Eukaryota</taxon>
        <taxon>Metazoa</taxon>
        <taxon>Ecdysozoa</taxon>
        <taxon>Nematoda</taxon>
        <taxon>Chromadorea</taxon>
        <taxon>Rhabditida</taxon>
        <taxon>Rhabditina</taxon>
        <taxon>Rhabditomorpha</taxon>
        <taxon>Rhabditoidea</taxon>
        <taxon>Rhabditidae</taxon>
        <taxon>Peloderinae</taxon>
        <taxon>Caenorhabditis</taxon>
    </lineage>
</organism>
<evidence type="ECO:0000256" key="1">
    <source>
        <dbReference type="SAM" id="MobiDB-lite"/>
    </source>
</evidence>
<dbReference type="AlphaFoldDB" id="G0NHZ5"/>